<dbReference type="PRINTS" id="PR00344">
    <property type="entry name" value="BCTRLSENSOR"/>
</dbReference>
<feature type="modified residue" description="4-aspartylphosphate" evidence="9">
    <location>
        <position position="1187"/>
    </location>
</feature>
<dbReference type="FunFam" id="2.60.40.10:FF:000791">
    <property type="entry name" value="Two-component system sensor histidine kinase/response regulator"/>
    <property type="match status" value="1"/>
</dbReference>
<evidence type="ECO:0000256" key="11">
    <source>
        <dbReference type="SAM" id="SignalP"/>
    </source>
</evidence>
<dbReference type="SMART" id="SM00388">
    <property type="entry name" value="HisKA"/>
    <property type="match status" value="1"/>
</dbReference>
<feature type="transmembrane region" description="Helical" evidence="10">
    <location>
        <begin position="802"/>
        <end position="827"/>
    </location>
</feature>
<keyword evidence="10" id="KW-0472">Membrane</keyword>
<evidence type="ECO:0000256" key="8">
    <source>
        <dbReference type="ARBA" id="ARBA00023163"/>
    </source>
</evidence>
<dbReference type="InterPro" id="IPR011110">
    <property type="entry name" value="Reg_prop"/>
</dbReference>
<keyword evidence="10" id="KW-0812">Transmembrane</keyword>
<evidence type="ECO:0000256" key="2">
    <source>
        <dbReference type="ARBA" id="ARBA00012438"/>
    </source>
</evidence>
<accession>A0A4R7CZ11</accession>
<dbReference type="SMART" id="SM00342">
    <property type="entry name" value="HTH_ARAC"/>
    <property type="match status" value="1"/>
</dbReference>
<comment type="caution">
    <text evidence="15">The sequence shown here is derived from an EMBL/GenBank/DDBJ whole genome shotgun (WGS) entry which is preliminary data.</text>
</comment>
<dbReference type="InterPro" id="IPR004358">
    <property type="entry name" value="Sig_transdc_His_kin-like_C"/>
</dbReference>
<dbReference type="SUPFAM" id="SSF55874">
    <property type="entry name" value="ATPase domain of HSP90 chaperone/DNA topoisomerase II/histidine kinase"/>
    <property type="match status" value="1"/>
</dbReference>
<dbReference type="OrthoDB" id="358279at2"/>
<dbReference type="PROSITE" id="PS50110">
    <property type="entry name" value="RESPONSE_REGULATORY"/>
    <property type="match status" value="1"/>
</dbReference>
<dbReference type="PROSITE" id="PS01124">
    <property type="entry name" value="HTH_ARAC_FAMILY_2"/>
    <property type="match status" value="1"/>
</dbReference>
<keyword evidence="10" id="KW-1133">Transmembrane helix</keyword>
<dbReference type="Gene3D" id="1.10.287.130">
    <property type="match status" value="1"/>
</dbReference>
<dbReference type="SUPFAM" id="SSF101898">
    <property type="entry name" value="NHL repeat"/>
    <property type="match status" value="1"/>
</dbReference>
<evidence type="ECO:0000256" key="10">
    <source>
        <dbReference type="SAM" id="Phobius"/>
    </source>
</evidence>
<dbReference type="SUPFAM" id="SSF52172">
    <property type="entry name" value="CheY-like"/>
    <property type="match status" value="1"/>
</dbReference>
<evidence type="ECO:0000256" key="4">
    <source>
        <dbReference type="ARBA" id="ARBA00022679"/>
    </source>
</evidence>
<dbReference type="Gene3D" id="2.60.40.10">
    <property type="entry name" value="Immunoglobulins"/>
    <property type="match status" value="1"/>
</dbReference>
<dbReference type="Pfam" id="PF12833">
    <property type="entry name" value="HTH_18"/>
    <property type="match status" value="1"/>
</dbReference>
<dbReference type="Proteomes" id="UP000295274">
    <property type="component" value="Unassembled WGS sequence"/>
</dbReference>
<evidence type="ECO:0000313" key="15">
    <source>
        <dbReference type="EMBL" id="TDS13590.1"/>
    </source>
</evidence>
<organism evidence="15 16">
    <name type="scientific">Maribacter caenipelagi</name>
    <dbReference type="NCBI Taxonomy" id="1447781"/>
    <lineage>
        <taxon>Bacteria</taxon>
        <taxon>Pseudomonadati</taxon>
        <taxon>Bacteroidota</taxon>
        <taxon>Flavobacteriia</taxon>
        <taxon>Flavobacteriales</taxon>
        <taxon>Flavobacteriaceae</taxon>
        <taxon>Maribacter</taxon>
    </lineage>
</organism>
<evidence type="ECO:0000256" key="5">
    <source>
        <dbReference type="ARBA" id="ARBA00022777"/>
    </source>
</evidence>
<dbReference type="SUPFAM" id="SSF47384">
    <property type="entry name" value="Homodimeric domain of signal transducing histidine kinase"/>
    <property type="match status" value="1"/>
</dbReference>
<evidence type="ECO:0000256" key="9">
    <source>
        <dbReference type="PROSITE-ProRule" id="PRU00169"/>
    </source>
</evidence>
<dbReference type="InterPro" id="IPR009057">
    <property type="entry name" value="Homeodomain-like_sf"/>
</dbReference>
<dbReference type="Pfam" id="PF02518">
    <property type="entry name" value="HATPase_c"/>
    <property type="match status" value="1"/>
</dbReference>
<dbReference type="Gene3D" id="1.10.10.60">
    <property type="entry name" value="Homeodomain-like"/>
    <property type="match status" value="1"/>
</dbReference>
<dbReference type="InterPro" id="IPR013783">
    <property type="entry name" value="Ig-like_fold"/>
</dbReference>
<dbReference type="Gene3D" id="3.40.50.2300">
    <property type="match status" value="1"/>
</dbReference>
<feature type="signal peptide" evidence="11">
    <location>
        <begin position="1"/>
        <end position="23"/>
    </location>
</feature>
<feature type="domain" description="Response regulatory" evidence="14">
    <location>
        <begin position="1139"/>
        <end position="1254"/>
    </location>
</feature>
<dbReference type="EC" id="2.7.13.3" evidence="2"/>
<dbReference type="GO" id="GO:0003700">
    <property type="term" value="F:DNA-binding transcription factor activity"/>
    <property type="evidence" value="ECO:0007669"/>
    <property type="project" value="InterPro"/>
</dbReference>
<dbReference type="FunFam" id="3.30.565.10:FF:000006">
    <property type="entry name" value="Sensor histidine kinase WalK"/>
    <property type="match status" value="1"/>
</dbReference>
<dbReference type="PROSITE" id="PS50109">
    <property type="entry name" value="HIS_KIN"/>
    <property type="match status" value="1"/>
</dbReference>
<keyword evidence="7" id="KW-0238">DNA-binding</keyword>
<dbReference type="InterPro" id="IPR036890">
    <property type="entry name" value="HATPase_C_sf"/>
</dbReference>
<dbReference type="RefSeq" id="WP_133673798.1">
    <property type="nucleotide sequence ID" value="NZ_SNZW01000016.1"/>
</dbReference>
<keyword evidence="4" id="KW-0808">Transferase</keyword>
<feature type="chain" id="PRO_5020741371" description="histidine kinase" evidence="11">
    <location>
        <begin position="24"/>
        <end position="1386"/>
    </location>
</feature>
<feature type="domain" description="HTH araC/xylS-type" evidence="12">
    <location>
        <begin position="1286"/>
        <end position="1385"/>
    </location>
</feature>
<keyword evidence="16" id="KW-1185">Reference proteome</keyword>
<reference evidence="15 16" key="1">
    <citation type="submission" date="2019-03" db="EMBL/GenBank/DDBJ databases">
        <title>Genomic Encyclopedia of Type Strains, Phase III (KMG-III): the genomes of soil and plant-associated and newly described type strains.</title>
        <authorList>
            <person name="Whitman W."/>
        </authorList>
    </citation>
    <scope>NUCLEOTIDE SEQUENCE [LARGE SCALE GENOMIC DNA]</scope>
    <source>
        <strain evidence="15 16">CECT 8455</strain>
    </source>
</reference>
<dbReference type="SUPFAM" id="SSF63829">
    <property type="entry name" value="Calcium-dependent phosphotriesterase"/>
    <property type="match status" value="2"/>
</dbReference>
<dbReference type="InterPro" id="IPR003661">
    <property type="entry name" value="HisK_dim/P_dom"/>
</dbReference>
<dbReference type="InterPro" id="IPR036097">
    <property type="entry name" value="HisK_dim/P_sf"/>
</dbReference>
<gene>
    <name evidence="15" type="ORF">DFQ03_2884</name>
</gene>
<evidence type="ECO:0000256" key="6">
    <source>
        <dbReference type="ARBA" id="ARBA00023015"/>
    </source>
</evidence>
<keyword evidence="11" id="KW-0732">Signal</keyword>
<evidence type="ECO:0000256" key="7">
    <source>
        <dbReference type="ARBA" id="ARBA00023125"/>
    </source>
</evidence>
<dbReference type="PANTHER" id="PTHR43547">
    <property type="entry name" value="TWO-COMPONENT HISTIDINE KINASE"/>
    <property type="match status" value="1"/>
</dbReference>
<dbReference type="InterPro" id="IPR005467">
    <property type="entry name" value="His_kinase_dom"/>
</dbReference>
<dbReference type="SUPFAM" id="SSF46689">
    <property type="entry name" value="Homeodomain-like"/>
    <property type="match status" value="1"/>
</dbReference>
<evidence type="ECO:0000259" key="13">
    <source>
        <dbReference type="PROSITE" id="PS50109"/>
    </source>
</evidence>
<dbReference type="PROSITE" id="PS00041">
    <property type="entry name" value="HTH_ARAC_FAMILY_1"/>
    <property type="match status" value="1"/>
</dbReference>
<dbReference type="Pfam" id="PF07494">
    <property type="entry name" value="Reg_prop"/>
    <property type="match status" value="3"/>
</dbReference>
<keyword evidence="5 15" id="KW-0418">Kinase</keyword>
<dbReference type="Gene3D" id="2.130.10.10">
    <property type="entry name" value="YVTN repeat-like/Quinoprotein amine dehydrogenase"/>
    <property type="match status" value="2"/>
</dbReference>
<sequence length="1386" mass="157778">MKNSLRYILVIQFILSLVFTATAQKVADAYNFVTIDDGIPKSAITKIVQDKDGLIWIATNGEGLFKYNGTDLKAYKQNENDSKSINTSIVNTIFIDSNDNIWVGTNEGLNKYDKELDIFHSISISKNTLTNKDIPVFAISENSTGSIFIGTPANGLYKLDVTDYSIEEIKDEEGSNGTQSVINVIVPLKNGDMLVGSTDGLFKYDTRDNQLKPQQISTKNGTLLVDYAIQSITIDTDNNIWIGTFTKGLLKVRNDIDEHYAVDVFNFTNKRIFAVKILANNTVICATENDGLFVLDIKGNPIHNYTYDKSDPKRIRSNSIWSIFIDNNERIWLGYYNKGISVYDKYYDKFSDLESLPYSENSLQSPSVTGIAEGGDNQLWIGMDGGGIDKYNLETKEFIHISDIVTTNSEELKNLDVQTIHLDKKENLWVGTWSSGIFYLPKGDKSFKNFSIETTNRTLTSNSITTFSEDSKGTIWIGTYYGGLHSYNPKTREFHHHSSDTFTKLLGKEGHIRTLLVDHQDQIWIGGPDGILRVSFSNDEHKTVVFTNIISEDSNIQGTIDARSLYEDSVNNIWLGTYGMGLGKINIAENTINWFNSDDGLLIDNISSVIEDDNKNIWVSGETGLSMLDSRTKKFLNYNKEDGLLANNFNYNAVTKGKNGILYFGNYEGINYFNPNNILRNTNKPLVYFTDLKLFNKSVIPSEKGVPIQKNISEVDHLTLKPKQFVFTLEYAAVNFTRANNNQYAYYLEGFENDWNYVGNSRSATYTNLSPGNYTFHVKASNNDGVWTEKPLALPITILAPWWATTWAIFGYIIAFITFIFLINWFLNKQREERRTIQFERSQRQQEEMLNEKKIQFFTNISHEFRTPLTLIMNPIMDIMDTNNYKLNKGLKEKHRIIFRNANRLKNLIDELMDFRKLHLHKMTLNTSRINAHKFVKEITEHFEEEAFEKNILLNIETDDNNEIEFWGDPGLLEKVIFNLLSNSFKATPENGVITLGVYAHNSKIIFPLIDDATPYHALEICIEDTGSGINKEDIEHIFERFYQASDKTQQYFGSSGTGIGLELVQSFVQLHKGIVEVKSEIGEGTKFTLLFPLGKEHLESSELSIPTGKENKDITEEPIEDEESKNQLLNLETKNKKTILIVEDNTELRNYLKNKLRVDYTVVEAENGKIGLQIALKGIPDIIITDVIMPEMDGFEFCKQIKEDLKTSHIPVLMLTAKAMSSDKIKGIDSGADAYLNKPFEMKLLKSYINRLIKSRQQFIEKNINDKNKITLLDNTTSLDKTFMQRVLDYVNENLGEPDLKVEHLADDMSLSRSQLYRKIKAITGMTANELIRKIRLKKAKQMIESGSESISEVGFKVGFSSASYFSKCFKNEFGILPTEIKTTN</sequence>
<dbReference type="InterPro" id="IPR011123">
    <property type="entry name" value="Y_Y_Y"/>
</dbReference>
<dbReference type="InterPro" id="IPR011006">
    <property type="entry name" value="CheY-like_superfamily"/>
</dbReference>
<dbReference type="GO" id="GO:0000155">
    <property type="term" value="F:phosphorelay sensor kinase activity"/>
    <property type="evidence" value="ECO:0007669"/>
    <property type="project" value="InterPro"/>
</dbReference>
<dbReference type="InterPro" id="IPR018060">
    <property type="entry name" value="HTH_AraC"/>
</dbReference>
<evidence type="ECO:0000259" key="14">
    <source>
        <dbReference type="PROSITE" id="PS50110"/>
    </source>
</evidence>
<dbReference type="InterPro" id="IPR018062">
    <property type="entry name" value="HTH_AraC-typ_CS"/>
</dbReference>
<dbReference type="Gene3D" id="3.30.565.10">
    <property type="entry name" value="Histidine kinase-like ATPase, C-terminal domain"/>
    <property type="match status" value="1"/>
</dbReference>
<dbReference type="EMBL" id="SNZW01000016">
    <property type="protein sequence ID" value="TDS13590.1"/>
    <property type="molecule type" value="Genomic_DNA"/>
</dbReference>
<keyword evidence="8" id="KW-0804">Transcription</keyword>
<feature type="domain" description="Histidine kinase" evidence="13">
    <location>
        <begin position="860"/>
        <end position="1096"/>
    </location>
</feature>
<dbReference type="SMART" id="SM00448">
    <property type="entry name" value="REC"/>
    <property type="match status" value="1"/>
</dbReference>
<evidence type="ECO:0000256" key="1">
    <source>
        <dbReference type="ARBA" id="ARBA00000085"/>
    </source>
</evidence>
<dbReference type="GO" id="GO:0043565">
    <property type="term" value="F:sequence-specific DNA binding"/>
    <property type="evidence" value="ECO:0007669"/>
    <property type="project" value="InterPro"/>
</dbReference>
<protein>
    <recommendedName>
        <fullName evidence="2">histidine kinase</fullName>
        <ecNumber evidence="2">2.7.13.3</ecNumber>
    </recommendedName>
</protein>
<dbReference type="SMART" id="SM00387">
    <property type="entry name" value="HATPase_c"/>
    <property type="match status" value="1"/>
</dbReference>
<keyword evidence="6" id="KW-0805">Transcription regulation</keyword>
<dbReference type="InterPro" id="IPR001789">
    <property type="entry name" value="Sig_transdc_resp-reg_receiver"/>
</dbReference>
<dbReference type="InterPro" id="IPR003594">
    <property type="entry name" value="HATPase_dom"/>
</dbReference>
<proteinExistence type="predicted"/>
<evidence type="ECO:0000313" key="16">
    <source>
        <dbReference type="Proteomes" id="UP000295274"/>
    </source>
</evidence>
<dbReference type="Pfam" id="PF00072">
    <property type="entry name" value="Response_reg"/>
    <property type="match status" value="1"/>
</dbReference>
<evidence type="ECO:0000259" key="12">
    <source>
        <dbReference type="PROSITE" id="PS01124"/>
    </source>
</evidence>
<dbReference type="Pfam" id="PF00512">
    <property type="entry name" value="HisKA"/>
    <property type="match status" value="1"/>
</dbReference>
<evidence type="ECO:0000256" key="3">
    <source>
        <dbReference type="ARBA" id="ARBA00022553"/>
    </source>
</evidence>
<dbReference type="PANTHER" id="PTHR43547:SF2">
    <property type="entry name" value="HYBRID SIGNAL TRANSDUCTION HISTIDINE KINASE C"/>
    <property type="match status" value="1"/>
</dbReference>
<dbReference type="CDD" id="cd00082">
    <property type="entry name" value="HisKA"/>
    <property type="match status" value="1"/>
</dbReference>
<dbReference type="CDD" id="cd00146">
    <property type="entry name" value="PKD"/>
    <property type="match status" value="1"/>
</dbReference>
<dbReference type="Pfam" id="PF07495">
    <property type="entry name" value="Y_Y_Y"/>
    <property type="match status" value="1"/>
</dbReference>
<keyword evidence="3 9" id="KW-0597">Phosphoprotein</keyword>
<name>A0A4R7CZ11_9FLAO</name>
<dbReference type="InterPro" id="IPR015943">
    <property type="entry name" value="WD40/YVTN_repeat-like_dom_sf"/>
</dbReference>
<comment type="catalytic activity">
    <reaction evidence="1">
        <text>ATP + protein L-histidine = ADP + protein N-phospho-L-histidine.</text>
        <dbReference type="EC" id="2.7.13.3"/>
    </reaction>
</comment>